<organism evidence="1 2">
    <name type="scientific">Pinctada imbricata</name>
    <name type="common">Atlantic pearl-oyster</name>
    <name type="synonym">Pinctada martensii</name>
    <dbReference type="NCBI Taxonomy" id="66713"/>
    <lineage>
        <taxon>Eukaryota</taxon>
        <taxon>Metazoa</taxon>
        <taxon>Spiralia</taxon>
        <taxon>Lophotrochozoa</taxon>
        <taxon>Mollusca</taxon>
        <taxon>Bivalvia</taxon>
        <taxon>Autobranchia</taxon>
        <taxon>Pteriomorphia</taxon>
        <taxon>Pterioida</taxon>
        <taxon>Pterioidea</taxon>
        <taxon>Pteriidae</taxon>
        <taxon>Pinctada</taxon>
    </lineage>
</organism>
<sequence>MRNHEGRHKPYDRPNMAINKREMFNERQMMQRGEIGPMAQRGNTLYNREPFWGTPIPFQRQRSQNWWATTPSAFMSRQMYMNPFVNNFGLNFGMRSNYNPAYPQGPQPWQQQRVESHYQQKSLGKGNFRQRFVPIKPSPLDNSPPKMKRIWKAKKAGGEIIHEYAKIFPYMELIYIFSSFKSAILIDYHHVRIPYVNKMALKFKLPSSVATYGEVCFIKSAPYTFTKAESEIRQRETAKTVDVVEGGILYAELSGRIKRGQVRKMAGPEIYDFCNTAISRGHIFKLVSEPMSDVGSTNFHASGLPSGQTKGPVSTMTITVDNAIDLNARM</sequence>
<comment type="caution">
    <text evidence="1">The sequence shown here is derived from an EMBL/GenBank/DDBJ whole genome shotgun (WGS) entry which is preliminary data.</text>
</comment>
<gene>
    <name evidence="1" type="ORF">FSP39_006995</name>
</gene>
<proteinExistence type="predicted"/>
<dbReference type="Proteomes" id="UP001186944">
    <property type="component" value="Unassembled WGS sequence"/>
</dbReference>
<reference evidence="1" key="1">
    <citation type="submission" date="2019-08" db="EMBL/GenBank/DDBJ databases">
        <title>The improved chromosome-level genome for the pearl oyster Pinctada fucata martensii using PacBio sequencing and Hi-C.</title>
        <authorList>
            <person name="Zheng Z."/>
        </authorList>
    </citation>
    <scope>NUCLEOTIDE SEQUENCE</scope>
    <source>
        <strain evidence="1">ZZ-2019</strain>
        <tissue evidence="1">Adductor muscle</tissue>
    </source>
</reference>
<dbReference type="EMBL" id="VSWD01000009">
    <property type="protein sequence ID" value="KAK3092766.1"/>
    <property type="molecule type" value="Genomic_DNA"/>
</dbReference>
<evidence type="ECO:0000313" key="2">
    <source>
        <dbReference type="Proteomes" id="UP001186944"/>
    </source>
</evidence>
<accession>A0AA88XYS4</accession>
<dbReference type="AlphaFoldDB" id="A0AA88XYS4"/>
<name>A0AA88XYS4_PINIB</name>
<keyword evidence="2" id="KW-1185">Reference proteome</keyword>
<protein>
    <submittedName>
        <fullName evidence="1">Uncharacterized protein</fullName>
    </submittedName>
</protein>
<evidence type="ECO:0000313" key="1">
    <source>
        <dbReference type="EMBL" id="KAK3092766.1"/>
    </source>
</evidence>